<dbReference type="CDD" id="cd03392">
    <property type="entry name" value="PAP2_like_2"/>
    <property type="match status" value="1"/>
</dbReference>
<name>A0A848D5B2_ANEAE</name>
<feature type="transmembrane region" description="Helical" evidence="1">
    <location>
        <begin position="105"/>
        <end position="125"/>
    </location>
</feature>
<protein>
    <submittedName>
        <fullName evidence="3">Phosphatase PAP2 family protein</fullName>
    </submittedName>
</protein>
<keyword evidence="1" id="KW-0472">Membrane</keyword>
<keyword evidence="1" id="KW-1133">Transmembrane helix</keyword>
<dbReference type="AlphaFoldDB" id="A0A848D5B2"/>
<feature type="transmembrane region" description="Helical" evidence="1">
    <location>
        <begin position="204"/>
        <end position="225"/>
    </location>
</feature>
<evidence type="ECO:0000313" key="4">
    <source>
        <dbReference type="Proteomes" id="UP000561326"/>
    </source>
</evidence>
<reference evidence="3 4" key="1">
    <citation type="submission" date="2020-04" db="EMBL/GenBank/DDBJ databases">
        <authorList>
            <person name="Hitch T.C.A."/>
            <person name="Wylensek D."/>
            <person name="Clavel T."/>
        </authorList>
    </citation>
    <scope>NUCLEOTIDE SEQUENCE [LARGE SCALE GENOMIC DNA]</scope>
    <source>
        <strain evidence="3 4">WB01_D5_05</strain>
    </source>
</reference>
<feature type="transmembrane region" description="Helical" evidence="1">
    <location>
        <begin position="21"/>
        <end position="40"/>
    </location>
</feature>
<dbReference type="PANTHER" id="PTHR14969:SF13">
    <property type="entry name" value="AT30094P"/>
    <property type="match status" value="1"/>
</dbReference>
<proteinExistence type="predicted"/>
<keyword evidence="1" id="KW-0812">Transmembrane</keyword>
<feature type="transmembrane region" description="Helical" evidence="1">
    <location>
        <begin position="145"/>
        <end position="164"/>
    </location>
</feature>
<dbReference type="SUPFAM" id="SSF48317">
    <property type="entry name" value="Acid phosphatase/Vanadium-dependent haloperoxidase"/>
    <property type="match status" value="1"/>
</dbReference>
<evidence type="ECO:0000313" key="3">
    <source>
        <dbReference type="EMBL" id="NMF00871.1"/>
    </source>
</evidence>
<sequence>MEVKQRTKRIIQSPIQKFGAHLLWGIVAAILFLGLFTKLVEDLLFQEVATFDRVVTGFIQSFSSVPVTKGAIFITHIGSGATLVCMMLLVGSYLLFRLKHIWETVILATSLLGGALLNGILKFIFRRTRPDIEHLVEVGGYSFPSGHAMVSAAFYGMLGYLLWINLRERSKLKLSWCVVVLTLTLIIAIGISRIYLGVHFPSDVVAGFAAGGAWVASCIVALHVIRYYKGERKAK</sequence>
<dbReference type="Pfam" id="PF01569">
    <property type="entry name" value="PAP2"/>
    <property type="match status" value="1"/>
</dbReference>
<dbReference type="Proteomes" id="UP000561326">
    <property type="component" value="Unassembled WGS sequence"/>
</dbReference>
<accession>A0A848D5B2</accession>
<dbReference type="EMBL" id="JABAGO010000057">
    <property type="protein sequence ID" value="NMF00871.1"/>
    <property type="molecule type" value="Genomic_DNA"/>
</dbReference>
<dbReference type="InterPro" id="IPR000326">
    <property type="entry name" value="PAP2/HPO"/>
</dbReference>
<dbReference type="SMART" id="SM00014">
    <property type="entry name" value="acidPPc"/>
    <property type="match status" value="1"/>
</dbReference>
<evidence type="ECO:0000259" key="2">
    <source>
        <dbReference type="SMART" id="SM00014"/>
    </source>
</evidence>
<feature type="domain" description="Phosphatidic acid phosphatase type 2/haloperoxidase" evidence="2">
    <location>
        <begin position="105"/>
        <end position="219"/>
    </location>
</feature>
<dbReference type="RefSeq" id="WP_168976406.1">
    <property type="nucleotide sequence ID" value="NZ_JABAGO010000057.1"/>
</dbReference>
<feature type="transmembrane region" description="Helical" evidence="1">
    <location>
        <begin position="71"/>
        <end position="96"/>
    </location>
</feature>
<comment type="caution">
    <text evidence="3">The sequence shown here is derived from an EMBL/GenBank/DDBJ whole genome shotgun (WGS) entry which is preliminary data.</text>
</comment>
<feature type="transmembrane region" description="Helical" evidence="1">
    <location>
        <begin position="176"/>
        <end position="198"/>
    </location>
</feature>
<dbReference type="PANTHER" id="PTHR14969">
    <property type="entry name" value="SPHINGOSINE-1-PHOSPHATE PHOSPHOHYDROLASE"/>
    <property type="match status" value="1"/>
</dbReference>
<dbReference type="InterPro" id="IPR036938">
    <property type="entry name" value="PAP2/HPO_sf"/>
</dbReference>
<organism evidence="3 4">
    <name type="scientific">Aneurinibacillus aneurinilyticus</name>
    <name type="common">Bacillus aneurinolyticus</name>
    <dbReference type="NCBI Taxonomy" id="1391"/>
    <lineage>
        <taxon>Bacteria</taxon>
        <taxon>Bacillati</taxon>
        <taxon>Bacillota</taxon>
        <taxon>Bacilli</taxon>
        <taxon>Bacillales</taxon>
        <taxon>Paenibacillaceae</taxon>
        <taxon>Aneurinibacillus group</taxon>
        <taxon>Aneurinibacillus</taxon>
    </lineage>
</organism>
<evidence type="ECO:0000256" key="1">
    <source>
        <dbReference type="SAM" id="Phobius"/>
    </source>
</evidence>
<dbReference type="Gene3D" id="1.20.144.10">
    <property type="entry name" value="Phosphatidic acid phosphatase type 2/haloperoxidase"/>
    <property type="match status" value="2"/>
</dbReference>
<gene>
    <name evidence="3" type="ORF">HF838_21870</name>
</gene>